<organism evidence="1 2">
    <name type="scientific">Boeremia exigua</name>
    <dbReference type="NCBI Taxonomy" id="749465"/>
    <lineage>
        <taxon>Eukaryota</taxon>
        <taxon>Fungi</taxon>
        <taxon>Dikarya</taxon>
        <taxon>Ascomycota</taxon>
        <taxon>Pezizomycotina</taxon>
        <taxon>Dothideomycetes</taxon>
        <taxon>Pleosporomycetidae</taxon>
        <taxon>Pleosporales</taxon>
        <taxon>Pleosporineae</taxon>
        <taxon>Didymellaceae</taxon>
        <taxon>Boeremia</taxon>
    </lineage>
</organism>
<accession>A0ACC2INR0</accession>
<keyword evidence="2" id="KW-1185">Reference proteome</keyword>
<evidence type="ECO:0000313" key="1">
    <source>
        <dbReference type="EMBL" id="KAJ8116830.1"/>
    </source>
</evidence>
<dbReference type="Proteomes" id="UP001153331">
    <property type="component" value="Unassembled WGS sequence"/>
</dbReference>
<protein>
    <submittedName>
        <fullName evidence="1">Uncharacterized protein</fullName>
    </submittedName>
</protein>
<gene>
    <name evidence="1" type="ORF">OPT61_g1837</name>
</gene>
<dbReference type="EMBL" id="JAPHNI010000077">
    <property type="protein sequence ID" value="KAJ8116830.1"/>
    <property type="molecule type" value="Genomic_DNA"/>
</dbReference>
<reference evidence="1" key="1">
    <citation type="submission" date="2022-11" db="EMBL/GenBank/DDBJ databases">
        <title>Genome Sequence of Boeremia exigua.</title>
        <authorList>
            <person name="Buettner E."/>
        </authorList>
    </citation>
    <scope>NUCLEOTIDE SEQUENCE</scope>
    <source>
        <strain evidence="1">CU02</strain>
    </source>
</reference>
<evidence type="ECO:0000313" key="2">
    <source>
        <dbReference type="Proteomes" id="UP001153331"/>
    </source>
</evidence>
<name>A0ACC2INR0_9PLEO</name>
<sequence>MANSSDNRSTADLLPTHNVQVDARLRQNRAEAVKAAQAIKTLRELYLYSAQAHHKDNYTAVNQPLEWYGIEPTPMLAFSQTASIFPATRQLLNSSHSQPRPSPKTIMVSSNDSKAPRSSPAISDELLAMLTPPGQQQMRLRPRRREVAEYAGAIFTHDFSYGGPTYAVTSHGHLQPRVQPRVQPQVQPEALPERWEQVPVGIRLMNEVCDAITIGSDFAFWSGLVIIVVVLIGLMIWYSDLHLPIMPTTHSENEVDSPVPQQDAPHSHSEQPRWDDLDSYMGSSDEDHRRRDEAEQLLNERMRRWTESRLESQSAESDSTVYIYEEDEEEYMEWRHGVVRGGDGGELVEIRVVFFAAGFVLIFLAGILIWIMII</sequence>
<comment type="caution">
    <text evidence="1">The sequence shown here is derived from an EMBL/GenBank/DDBJ whole genome shotgun (WGS) entry which is preliminary data.</text>
</comment>
<proteinExistence type="predicted"/>